<dbReference type="PROSITE" id="PS50887">
    <property type="entry name" value="GGDEF"/>
    <property type="match status" value="1"/>
</dbReference>
<evidence type="ECO:0000313" key="7">
    <source>
        <dbReference type="Proteomes" id="UP000593591"/>
    </source>
</evidence>
<feature type="transmembrane region" description="Helical" evidence="1">
    <location>
        <begin position="6"/>
        <end position="27"/>
    </location>
</feature>
<feature type="domain" description="GGDEF" evidence="3">
    <location>
        <begin position="369"/>
        <end position="497"/>
    </location>
</feature>
<dbReference type="InterPro" id="IPR000160">
    <property type="entry name" value="GGDEF_dom"/>
</dbReference>
<evidence type="ECO:0000313" key="6">
    <source>
        <dbReference type="Proteomes" id="UP000578697"/>
    </source>
</evidence>
<evidence type="ECO:0000256" key="1">
    <source>
        <dbReference type="SAM" id="Phobius"/>
    </source>
</evidence>
<dbReference type="RefSeq" id="WP_184651441.1">
    <property type="nucleotide sequence ID" value="NZ_JACHFR010000001.1"/>
</dbReference>
<feature type="transmembrane region" description="Helical" evidence="1">
    <location>
        <begin position="138"/>
        <end position="170"/>
    </location>
</feature>
<dbReference type="InterPro" id="IPR050706">
    <property type="entry name" value="Cyclic-di-GMP_PDE-like"/>
</dbReference>
<evidence type="ECO:0000313" key="4">
    <source>
        <dbReference type="EMBL" id="MBB5218005.1"/>
    </source>
</evidence>
<dbReference type="CDD" id="cd01948">
    <property type="entry name" value="EAL"/>
    <property type="match status" value="1"/>
</dbReference>
<dbReference type="AlphaFoldDB" id="A0A840SB36"/>
<dbReference type="EMBL" id="CP031517">
    <property type="protein sequence ID" value="QOS40280.1"/>
    <property type="molecule type" value="Genomic_DNA"/>
</dbReference>
<dbReference type="InterPro" id="IPR029787">
    <property type="entry name" value="Nucleotide_cyclase"/>
</dbReference>
<keyword evidence="1" id="KW-1133">Transmembrane helix</keyword>
<dbReference type="GO" id="GO:0071111">
    <property type="term" value="F:cyclic-guanylate-specific phosphodiesterase activity"/>
    <property type="evidence" value="ECO:0007669"/>
    <property type="project" value="InterPro"/>
</dbReference>
<feature type="transmembrane region" description="Helical" evidence="1">
    <location>
        <begin position="182"/>
        <end position="204"/>
    </location>
</feature>
<dbReference type="Pfam" id="PF00563">
    <property type="entry name" value="EAL"/>
    <property type="match status" value="1"/>
</dbReference>
<dbReference type="SUPFAM" id="SSF55073">
    <property type="entry name" value="Nucleotide cyclase"/>
    <property type="match status" value="1"/>
</dbReference>
<evidence type="ECO:0000259" key="2">
    <source>
        <dbReference type="PROSITE" id="PS50883"/>
    </source>
</evidence>
<feature type="transmembrane region" description="Helical" evidence="1">
    <location>
        <begin position="39"/>
        <end position="56"/>
    </location>
</feature>
<dbReference type="PANTHER" id="PTHR33121">
    <property type="entry name" value="CYCLIC DI-GMP PHOSPHODIESTERASE PDEF"/>
    <property type="match status" value="1"/>
</dbReference>
<dbReference type="SMART" id="SM00267">
    <property type="entry name" value="GGDEF"/>
    <property type="match status" value="1"/>
</dbReference>
<dbReference type="InterPro" id="IPR035919">
    <property type="entry name" value="EAL_sf"/>
</dbReference>
<accession>A0A840SB36</accession>
<dbReference type="Proteomes" id="UP000593591">
    <property type="component" value="Chromosome"/>
</dbReference>
<dbReference type="Gene3D" id="3.30.70.270">
    <property type="match status" value="1"/>
</dbReference>
<evidence type="ECO:0000313" key="5">
    <source>
        <dbReference type="EMBL" id="QOS40280.1"/>
    </source>
</evidence>
<feature type="transmembrane region" description="Helical" evidence="1">
    <location>
        <begin position="62"/>
        <end position="84"/>
    </location>
</feature>
<dbReference type="SMART" id="SM00052">
    <property type="entry name" value="EAL"/>
    <property type="match status" value="1"/>
</dbReference>
<protein>
    <submittedName>
        <fullName evidence="4">Diguanylate cyclase (GGDEF)-like protein</fullName>
    </submittedName>
    <submittedName>
        <fullName evidence="5">GGDEF domain-containing protein</fullName>
    </submittedName>
</protein>
<dbReference type="PROSITE" id="PS50883">
    <property type="entry name" value="EAL"/>
    <property type="match status" value="1"/>
</dbReference>
<gene>
    <name evidence="5" type="ORF">DYE49_07350</name>
    <name evidence="4" type="ORF">HNP77_000349</name>
</gene>
<dbReference type="Proteomes" id="UP000578697">
    <property type="component" value="Unassembled WGS sequence"/>
</dbReference>
<reference evidence="4 6" key="2">
    <citation type="submission" date="2020-08" db="EMBL/GenBank/DDBJ databases">
        <title>Genomic Encyclopedia of Type Strains, Phase IV (KMG-IV): sequencing the most valuable type-strain genomes for metagenomic binning, comparative biology and taxonomic classification.</title>
        <authorList>
            <person name="Goeker M."/>
        </authorList>
    </citation>
    <scope>NUCLEOTIDE SEQUENCE [LARGE SCALE GENOMIC DNA]</scope>
    <source>
        <strain evidence="4 6">DSM 103679</strain>
    </source>
</reference>
<keyword evidence="1" id="KW-0472">Membrane</keyword>
<dbReference type="InterPro" id="IPR043128">
    <property type="entry name" value="Rev_trsase/Diguanyl_cyclase"/>
</dbReference>
<sequence>MSFESMKITYIIVSCAILAVIAFYIRLVYYKAGSMRRHVNIIMILGALAVFFYTLFAVSDNYIIALLMCSCYFICTDYLTYFMINFSVHYSGNKDSNRLLKIKLLFKILCLADTVSLLVNTFTRHTFDLQQAVAFNGVIYWLVIFSPVHYIHLGFCYIQFATALIILIRACIRVASLYKEKFITVILAYCFVIIVNMICYSSGLIIDFSVWLYAVLAGFISYYSIFTFPESLVEKLLNRINETISEIIICFDTAGNCIYHNKAAVYLFNSKNHFDKVKCQAFYNEWKQQNGTYSCTIDGETHYFIVEKNVIEYSSVVIGDYFLLTDKTAEINAVKREQYNCTHDELTGLLNREGFFKKVDETFARSENEEWIMVCTNVQDFKMINEIFGTETGDRMLVRGAELLRSFTHKGTVYGRIADDKFSMFFKKKYFNETEFRKYYYEIKKMIESDAYDLHMQFGIYEVKSKDESASGMVEKAMFAMDEIHGNYMKLFSYFDSDLMDKRLSEKNIIADFDDAVKNEEFELYLQPLITNNKKAFGAEVLVRWNHPRRGVILPDTFVRIYEQCGLISKLDLYIWRKACALLKEWKDRGLTEPYLCVNVSPGDLYYFDIYKIFTELTEEFGIDPSHLNIELTETVLLADYKKVMELFKRLQDYGFKIEIDDFGSGYSSLNMLKDINADILKIDMLFLNKTANYEKSRRILSSIISLANELNMNVITEGVENESQVKMLTDLGCNTFQGYYFSKPLTVSEFEKKYF</sequence>
<dbReference type="InterPro" id="IPR001633">
    <property type="entry name" value="EAL_dom"/>
</dbReference>
<dbReference type="SUPFAM" id="SSF141868">
    <property type="entry name" value="EAL domain-like"/>
    <property type="match status" value="1"/>
</dbReference>
<proteinExistence type="predicted"/>
<feature type="domain" description="EAL" evidence="2">
    <location>
        <begin position="506"/>
        <end position="756"/>
    </location>
</feature>
<dbReference type="NCBIfam" id="TIGR00254">
    <property type="entry name" value="GGDEF"/>
    <property type="match status" value="1"/>
</dbReference>
<keyword evidence="1" id="KW-0812">Transmembrane</keyword>
<evidence type="ECO:0000259" key="3">
    <source>
        <dbReference type="PROSITE" id="PS50887"/>
    </source>
</evidence>
<dbReference type="Gene3D" id="3.20.20.450">
    <property type="entry name" value="EAL domain"/>
    <property type="match status" value="1"/>
</dbReference>
<reference evidence="5 7" key="1">
    <citation type="submission" date="2018-08" db="EMBL/GenBank/DDBJ databases">
        <title>The first complete genome of Treponema rectale (CHPAT), a commensal spirochete of the bovine rectum.</title>
        <authorList>
            <person name="Staton G.J."/>
            <person name="Clegg S.R."/>
            <person name="Carter S.D."/>
            <person name="Radford A.D."/>
            <person name="Darby A."/>
            <person name="Hall N."/>
            <person name="Birtles R.J."/>
            <person name="Evans N.J."/>
        </authorList>
    </citation>
    <scope>NUCLEOTIDE SEQUENCE [LARGE SCALE GENOMIC DNA]</scope>
    <source>
        <strain evidence="5 7">CHPA</strain>
    </source>
</reference>
<organism evidence="4 6">
    <name type="scientific">Treponema rectale</name>
    <dbReference type="NCBI Taxonomy" id="744512"/>
    <lineage>
        <taxon>Bacteria</taxon>
        <taxon>Pseudomonadati</taxon>
        <taxon>Spirochaetota</taxon>
        <taxon>Spirochaetia</taxon>
        <taxon>Spirochaetales</taxon>
        <taxon>Treponemataceae</taxon>
        <taxon>Treponema</taxon>
    </lineage>
</organism>
<dbReference type="InterPro" id="IPR031621">
    <property type="entry name" value="HisKA_7TM"/>
</dbReference>
<dbReference type="PANTHER" id="PTHR33121:SF70">
    <property type="entry name" value="SIGNALING PROTEIN YKOW"/>
    <property type="match status" value="1"/>
</dbReference>
<dbReference type="Pfam" id="PF16927">
    <property type="entry name" value="HisKA_7TM"/>
    <property type="match status" value="1"/>
</dbReference>
<name>A0A840SB36_9SPIR</name>
<feature type="transmembrane region" description="Helical" evidence="1">
    <location>
        <begin position="104"/>
        <end position="123"/>
    </location>
</feature>
<dbReference type="Pfam" id="PF00990">
    <property type="entry name" value="GGDEF"/>
    <property type="match status" value="1"/>
</dbReference>
<dbReference type="KEGG" id="trc:DYE49_07350"/>
<feature type="transmembrane region" description="Helical" evidence="1">
    <location>
        <begin position="210"/>
        <end position="229"/>
    </location>
</feature>
<dbReference type="EMBL" id="JACHFR010000001">
    <property type="protein sequence ID" value="MBB5218005.1"/>
    <property type="molecule type" value="Genomic_DNA"/>
</dbReference>
<keyword evidence="6" id="KW-1185">Reference proteome</keyword>